<proteinExistence type="predicted"/>
<reference evidence="2" key="1">
    <citation type="submission" date="2023-05" db="EMBL/GenBank/DDBJ databases">
        <title>Nepenthes gracilis genome sequencing.</title>
        <authorList>
            <person name="Fukushima K."/>
        </authorList>
    </citation>
    <scope>NUCLEOTIDE SEQUENCE</scope>
    <source>
        <strain evidence="2">SING2019-196</strain>
    </source>
</reference>
<gene>
    <name evidence="2" type="ORF">Nepgr_021812</name>
</gene>
<evidence type="ECO:0000313" key="2">
    <source>
        <dbReference type="EMBL" id="GMH19971.1"/>
    </source>
</evidence>
<dbReference type="AlphaFoldDB" id="A0AAD3T1I4"/>
<feature type="region of interest" description="Disordered" evidence="1">
    <location>
        <begin position="1"/>
        <end position="97"/>
    </location>
</feature>
<name>A0AAD3T1I4_NEPGR</name>
<comment type="caution">
    <text evidence="2">The sequence shown here is derived from an EMBL/GenBank/DDBJ whole genome shotgun (WGS) entry which is preliminary data.</text>
</comment>
<protein>
    <submittedName>
        <fullName evidence="2">Uncharacterized protein</fullName>
    </submittedName>
</protein>
<evidence type="ECO:0000256" key="1">
    <source>
        <dbReference type="SAM" id="MobiDB-lite"/>
    </source>
</evidence>
<dbReference type="Proteomes" id="UP001279734">
    <property type="component" value="Unassembled WGS sequence"/>
</dbReference>
<organism evidence="2 3">
    <name type="scientific">Nepenthes gracilis</name>
    <name type="common">Slender pitcher plant</name>
    <dbReference type="NCBI Taxonomy" id="150966"/>
    <lineage>
        <taxon>Eukaryota</taxon>
        <taxon>Viridiplantae</taxon>
        <taxon>Streptophyta</taxon>
        <taxon>Embryophyta</taxon>
        <taxon>Tracheophyta</taxon>
        <taxon>Spermatophyta</taxon>
        <taxon>Magnoliopsida</taxon>
        <taxon>eudicotyledons</taxon>
        <taxon>Gunneridae</taxon>
        <taxon>Pentapetalae</taxon>
        <taxon>Caryophyllales</taxon>
        <taxon>Nepenthaceae</taxon>
        <taxon>Nepenthes</taxon>
    </lineage>
</organism>
<keyword evidence="3" id="KW-1185">Reference proteome</keyword>
<sequence length="97" mass="10313">MGQAPCPCQHRLEAGATSSGPCSRNKETESGKGFSRGASRAGSEERTATIDNTVMGRMVQHDSMPVSPTPAHGASARGQRQYTETEQQRLGRHTAVS</sequence>
<evidence type="ECO:0000313" key="3">
    <source>
        <dbReference type="Proteomes" id="UP001279734"/>
    </source>
</evidence>
<accession>A0AAD3T1I4</accession>
<dbReference type="EMBL" id="BSYO01000021">
    <property type="protein sequence ID" value="GMH19971.1"/>
    <property type="molecule type" value="Genomic_DNA"/>
</dbReference>